<dbReference type="Gene3D" id="3.30.450.20">
    <property type="entry name" value="PAS domain"/>
    <property type="match status" value="1"/>
</dbReference>
<dbReference type="PANTHER" id="PTHR43156">
    <property type="entry name" value="STAGE II SPORULATION PROTEIN E-RELATED"/>
    <property type="match status" value="1"/>
</dbReference>
<dbReference type="InterPro" id="IPR035965">
    <property type="entry name" value="PAS-like_dom_sf"/>
</dbReference>
<gene>
    <name evidence="3" type="ORF">H7J73_17945</name>
</gene>
<dbReference type="InterPro" id="IPR000014">
    <property type="entry name" value="PAS"/>
</dbReference>
<dbReference type="RefSeq" id="WP_264068939.1">
    <property type="nucleotide sequence ID" value="NZ_JACKTY010000031.1"/>
</dbReference>
<feature type="domain" description="PPM-type phosphatase" evidence="2">
    <location>
        <begin position="162"/>
        <end position="385"/>
    </location>
</feature>
<accession>A0ABT3CEJ7</accession>
<dbReference type="SUPFAM" id="SSF81606">
    <property type="entry name" value="PP2C-like"/>
    <property type="match status" value="1"/>
</dbReference>
<evidence type="ECO:0000313" key="4">
    <source>
        <dbReference type="Proteomes" id="UP001526201"/>
    </source>
</evidence>
<organism evidence="3 4">
    <name type="scientific">Mycolicibacterium komossense</name>
    <dbReference type="NCBI Taxonomy" id="1779"/>
    <lineage>
        <taxon>Bacteria</taxon>
        <taxon>Bacillati</taxon>
        <taxon>Actinomycetota</taxon>
        <taxon>Actinomycetes</taxon>
        <taxon>Mycobacteriales</taxon>
        <taxon>Mycobacteriaceae</taxon>
        <taxon>Mycolicibacterium</taxon>
    </lineage>
</organism>
<reference evidence="3 4" key="1">
    <citation type="journal article" date="2022" name="BMC Genomics">
        <title>Comparative genome analysis of mycobacteria focusing on tRNA and non-coding RNA.</title>
        <authorList>
            <person name="Behra P.R.K."/>
            <person name="Pettersson B.M.F."/>
            <person name="Ramesh M."/>
            <person name="Das S."/>
            <person name="Dasgupta S."/>
            <person name="Kirsebom L.A."/>
        </authorList>
    </citation>
    <scope>NUCLEOTIDE SEQUENCE [LARGE SCALE GENOMIC DNA]</scope>
    <source>
        <strain evidence="3 4">DSM 44078</strain>
    </source>
</reference>
<dbReference type="InterPro" id="IPR036457">
    <property type="entry name" value="PPM-type-like_dom_sf"/>
</dbReference>
<dbReference type="SMART" id="SM00331">
    <property type="entry name" value="PP2C_SIG"/>
    <property type="match status" value="1"/>
</dbReference>
<dbReference type="Gene3D" id="3.60.40.10">
    <property type="entry name" value="PPM-type phosphatase domain"/>
    <property type="match status" value="1"/>
</dbReference>
<dbReference type="Proteomes" id="UP001526201">
    <property type="component" value="Unassembled WGS sequence"/>
</dbReference>
<dbReference type="InterPro" id="IPR052016">
    <property type="entry name" value="Bact_Sigma-Reg"/>
</dbReference>
<dbReference type="PANTHER" id="PTHR43156:SF2">
    <property type="entry name" value="STAGE II SPORULATION PROTEIN E"/>
    <property type="match status" value="1"/>
</dbReference>
<dbReference type="EMBL" id="JACKTY010000031">
    <property type="protein sequence ID" value="MCV7227903.1"/>
    <property type="molecule type" value="Genomic_DNA"/>
</dbReference>
<sequence>MPSSVDVDIEDYYENAPCGHVLVWPDGRIARINATMADWLGQDRAALLGIPFTDLLTVGARIHYETHFSPLLHTQHQISGIAVDLVAADNTRLPVFVTANVKTGDDGTPVLVRITAQDARDRRSYERELLEARQRAEHEQARVQVLATTLQRSLLPPILFPPDGLETAAYYHPESDDEVGGDFYDLFPLSSGKWGFFLGDVSGKGPGAAAVTSLTRYTLRAAAVFDDDPVAVLQNLNTVLRPEFHGDDPRFCTVIFGVLSKVDNGFGVDMAAGGHPPALVLNADGTARYIETEGGHPIGLLPSPRFVSRQFHLGPGDTLVLYTDGLTEARTGVGATRYDDDNALLSFAGDHAPCSATEIVSALHALLVGFGSGLQDDAAVLALGVPPTAG</sequence>
<keyword evidence="1" id="KW-0378">Hydrolase</keyword>
<proteinExistence type="predicted"/>
<evidence type="ECO:0000259" key="2">
    <source>
        <dbReference type="SMART" id="SM00331"/>
    </source>
</evidence>
<dbReference type="CDD" id="cd00130">
    <property type="entry name" value="PAS"/>
    <property type="match status" value="1"/>
</dbReference>
<protein>
    <submittedName>
        <fullName evidence="3">SpoIIE family protein phosphatase</fullName>
    </submittedName>
</protein>
<dbReference type="InterPro" id="IPR001932">
    <property type="entry name" value="PPM-type_phosphatase-like_dom"/>
</dbReference>
<name>A0ABT3CEJ7_9MYCO</name>
<dbReference type="SUPFAM" id="SSF55785">
    <property type="entry name" value="PYP-like sensor domain (PAS domain)"/>
    <property type="match status" value="1"/>
</dbReference>
<keyword evidence="4" id="KW-1185">Reference proteome</keyword>
<dbReference type="Pfam" id="PF13426">
    <property type="entry name" value="PAS_9"/>
    <property type="match status" value="1"/>
</dbReference>
<comment type="caution">
    <text evidence="3">The sequence shown here is derived from an EMBL/GenBank/DDBJ whole genome shotgun (WGS) entry which is preliminary data.</text>
</comment>
<evidence type="ECO:0000256" key="1">
    <source>
        <dbReference type="ARBA" id="ARBA00022801"/>
    </source>
</evidence>
<evidence type="ECO:0000313" key="3">
    <source>
        <dbReference type="EMBL" id="MCV7227903.1"/>
    </source>
</evidence>
<dbReference type="Pfam" id="PF07228">
    <property type="entry name" value="SpoIIE"/>
    <property type="match status" value="1"/>
</dbReference>